<organism evidence="5 6">
    <name type="scientific">Actinoplanes siamensis</name>
    <dbReference type="NCBI Taxonomy" id="1223317"/>
    <lineage>
        <taxon>Bacteria</taxon>
        <taxon>Bacillati</taxon>
        <taxon>Actinomycetota</taxon>
        <taxon>Actinomycetes</taxon>
        <taxon>Micromonosporales</taxon>
        <taxon>Micromonosporaceae</taxon>
        <taxon>Actinoplanes</taxon>
    </lineage>
</organism>
<evidence type="ECO:0000259" key="3">
    <source>
        <dbReference type="Pfam" id="PF13828"/>
    </source>
</evidence>
<evidence type="ECO:0000259" key="4">
    <source>
        <dbReference type="Pfam" id="PF13845"/>
    </source>
</evidence>
<dbReference type="AlphaFoldDB" id="A0A919TLS8"/>
<dbReference type="Proteomes" id="UP000629619">
    <property type="component" value="Unassembled WGS sequence"/>
</dbReference>
<dbReference type="EMBL" id="BOMW01000037">
    <property type="protein sequence ID" value="GIF06563.1"/>
    <property type="molecule type" value="Genomic_DNA"/>
</dbReference>
<keyword evidence="2" id="KW-1133">Transmembrane helix</keyword>
<accession>A0A919TLS8</accession>
<keyword evidence="2" id="KW-0812">Transmembrane</keyword>
<feature type="transmembrane region" description="Helical" evidence="2">
    <location>
        <begin position="176"/>
        <end position="202"/>
    </location>
</feature>
<comment type="caution">
    <text evidence="5">The sequence shown here is derived from an EMBL/GenBank/DDBJ whole genome shotgun (WGS) entry which is preliminary data.</text>
</comment>
<dbReference type="Pfam" id="PF13828">
    <property type="entry name" value="DUF4190"/>
    <property type="match status" value="1"/>
</dbReference>
<feature type="compositionally biased region" description="Low complexity" evidence="1">
    <location>
        <begin position="68"/>
        <end position="80"/>
    </location>
</feature>
<feature type="region of interest" description="Disordered" evidence="1">
    <location>
        <begin position="1"/>
        <end position="97"/>
    </location>
</feature>
<keyword evidence="2" id="KW-0472">Membrane</keyword>
<feature type="domain" description="DUF4190" evidence="3">
    <location>
        <begin position="141"/>
        <end position="192"/>
    </location>
</feature>
<evidence type="ECO:0000313" key="6">
    <source>
        <dbReference type="Proteomes" id="UP000629619"/>
    </source>
</evidence>
<evidence type="ECO:0008006" key="7">
    <source>
        <dbReference type="Google" id="ProtNLM"/>
    </source>
</evidence>
<reference evidence="5" key="1">
    <citation type="submission" date="2021-01" db="EMBL/GenBank/DDBJ databases">
        <title>Whole genome shotgun sequence of Actinoplanes siamensis NBRC 109076.</title>
        <authorList>
            <person name="Komaki H."/>
            <person name="Tamura T."/>
        </authorList>
    </citation>
    <scope>NUCLEOTIDE SEQUENCE</scope>
    <source>
        <strain evidence="5">NBRC 109076</strain>
    </source>
</reference>
<dbReference type="InterPro" id="IPR026004">
    <property type="entry name" value="Septum_form"/>
</dbReference>
<dbReference type="InterPro" id="IPR025241">
    <property type="entry name" value="DUF4190"/>
</dbReference>
<sequence>MSDQLPPPPSPAQPPHSPDPAPSAEAAGAVPATQEPETTALPGEPATAAYPATDPTFHYPQPDPTAPYPAQAFPPAAHAAPAPPYPGHPAPGHPPAGYPGAPLPATYPFAGYPGAPLPAGYPHPGWGPPVPPPAQPTNRFAITALITGLVGLVPLGVIFGILAIRQINRTREPGRGLAVGGIIAAGLWIYVIYVIISFTAVFQGIDQAVDRHDDPLGDRRAQAGLYPGVCIDRMRGTTAGDLTTVPCSSPHEAEVYSVFTLPGGAWPGQSTVRGTALDGCDRDAERYRTGADADLDVRALYPRSATSWSVDRGVVCIAVDPDGPRTGSLFD</sequence>
<feature type="compositionally biased region" description="Low complexity" evidence="1">
    <location>
        <begin position="22"/>
        <end position="32"/>
    </location>
</feature>
<feature type="compositionally biased region" description="Pro residues" evidence="1">
    <location>
        <begin position="1"/>
        <end position="21"/>
    </location>
</feature>
<evidence type="ECO:0000256" key="1">
    <source>
        <dbReference type="SAM" id="MobiDB-lite"/>
    </source>
</evidence>
<proteinExistence type="predicted"/>
<feature type="domain" description="Septum formation-related" evidence="4">
    <location>
        <begin position="225"/>
        <end position="316"/>
    </location>
</feature>
<feature type="compositionally biased region" description="Low complexity" evidence="1">
    <location>
        <begin position="45"/>
        <end position="56"/>
    </location>
</feature>
<evidence type="ECO:0000256" key="2">
    <source>
        <dbReference type="SAM" id="Phobius"/>
    </source>
</evidence>
<dbReference type="Pfam" id="PF13845">
    <property type="entry name" value="Septum_form"/>
    <property type="match status" value="1"/>
</dbReference>
<feature type="transmembrane region" description="Helical" evidence="2">
    <location>
        <begin position="140"/>
        <end position="164"/>
    </location>
</feature>
<feature type="compositionally biased region" description="Pro residues" evidence="1">
    <location>
        <begin position="81"/>
        <end position="97"/>
    </location>
</feature>
<dbReference type="RefSeq" id="WP_203681974.1">
    <property type="nucleotide sequence ID" value="NZ_BOMW01000037.1"/>
</dbReference>
<name>A0A919TLS8_9ACTN</name>
<evidence type="ECO:0000313" key="5">
    <source>
        <dbReference type="EMBL" id="GIF06563.1"/>
    </source>
</evidence>
<protein>
    <recommendedName>
        <fullName evidence="7">DUF4190 domain-containing protein</fullName>
    </recommendedName>
</protein>
<gene>
    <name evidence="5" type="ORF">Asi03nite_41010</name>
</gene>
<keyword evidence="6" id="KW-1185">Reference proteome</keyword>